<dbReference type="AlphaFoldDB" id="A0NU57"/>
<dbReference type="RefSeq" id="WP_006935247.1">
    <property type="nucleotide sequence ID" value="NZ_AAUW01000009.1"/>
</dbReference>
<organism evidence="1 2">
    <name type="scientific">Roseibium aggregatum (strain ATCC 25650 / DSM 13394 / JCM 20685 / NBRC 16684 / NCIMB 2208 / IAM 12614 / B1)</name>
    <name type="common">Stappia aggregata</name>
    <dbReference type="NCBI Taxonomy" id="384765"/>
    <lineage>
        <taxon>Bacteria</taxon>
        <taxon>Pseudomonadati</taxon>
        <taxon>Pseudomonadota</taxon>
        <taxon>Alphaproteobacteria</taxon>
        <taxon>Hyphomicrobiales</taxon>
        <taxon>Stappiaceae</taxon>
        <taxon>Roseibium</taxon>
    </lineage>
</organism>
<evidence type="ECO:0008006" key="3">
    <source>
        <dbReference type="Google" id="ProtNLM"/>
    </source>
</evidence>
<evidence type="ECO:0000313" key="1">
    <source>
        <dbReference type="EMBL" id="EAV43459.1"/>
    </source>
</evidence>
<dbReference type="Proteomes" id="UP000004848">
    <property type="component" value="Unassembled WGS sequence"/>
</dbReference>
<dbReference type="eggNOG" id="ENOG502Z9GF">
    <property type="taxonomic scope" value="Bacteria"/>
</dbReference>
<dbReference type="OrthoDB" id="7838426at2"/>
<comment type="caution">
    <text evidence="1">The sequence shown here is derived from an EMBL/GenBank/DDBJ whole genome shotgun (WGS) entry which is preliminary data.</text>
</comment>
<gene>
    <name evidence="1" type="ORF">SIAM614_02241</name>
</gene>
<reference evidence="1 2" key="1">
    <citation type="submission" date="2006-05" db="EMBL/GenBank/DDBJ databases">
        <authorList>
            <person name="King G."/>
            <person name="Ferriera S."/>
            <person name="Johnson J."/>
            <person name="Kravitz S."/>
            <person name="Beeson K."/>
            <person name="Sutton G."/>
            <person name="Rogers Y.-H."/>
            <person name="Friedman R."/>
            <person name="Frazier M."/>
            <person name="Venter J.C."/>
        </authorList>
    </citation>
    <scope>NUCLEOTIDE SEQUENCE [LARGE SCALE GENOMIC DNA]</scope>
    <source>
        <strain evidence="2">ATCC 25650 / DSM 13394 / JCM 20685 / NBRC 16684 / NCIMB 2208 / IAM 12614 / B1</strain>
    </source>
</reference>
<evidence type="ECO:0000313" key="2">
    <source>
        <dbReference type="Proteomes" id="UP000004848"/>
    </source>
</evidence>
<dbReference type="EMBL" id="AAUW01000009">
    <property type="protein sequence ID" value="EAV43459.1"/>
    <property type="molecule type" value="Genomic_DNA"/>
</dbReference>
<protein>
    <recommendedName>
        <fullName evidence="3">Sulfotransferase family protein</fullName>
    </recommendedName>
</protein>
<proteinExistence type="predicted"/>
<name>A0NU57_ROSAI</name>
<accession>A0NU57</accession>
<sequence length="320" mass="37278">MRKSLSDYYSSIFIHLGAHRTGTSRLQKYLLEVQTKAGSQIYDFVVPQIAGQREQPDHRNFIKKYLKQHARFEKKYLFFKIFERKNLEKIFDNYVEFLNPKSKTLVMSEENFLGQAFYAELPGTLYPEAERNLRAVRSLIGLNIEKIFLSIRPYPDFLISYDIMREAYFNRGIGLANLSNWAHGEILGWQKLVEVVRTVFPNTVIEIWPYGDITIERQFSRLTGDSLSKVAQDLTTDVINASATFEALELIQERRKTGLSLGKEDVDKILKSIEGRKIGKKDVFSLADIDRLSELYLLELEAVRKMFNVMVFRDKISKNY</sequence>
<dbReference type="GeneID" id="68846984"/>